<evidence type="ECO:0000313" key="3">
    <source>
        <dbReference type="Proteomes" id="UP000001072"/>
    </source>
</evidence>
<dbReference type="InParanoid" id="F4RAM0"/>
<dbReference type="HOGENOM" id="CLU_059605_0_0_1"/>
<feature type="compositionally biased region" description="Polar residues" evidence="1">
    <location>
        <begin position="49"/>
        <end position="70"/>
    </location>
</feature>
<name>F4RAM0_MELLP</name>
<dbReference type="KEGG" id="mlr:MELLADRAFT_103121"/>
<feature type="region of interest" description="Disordered" evidence="1">
    <location>
        <begin position="49"/>
        <end position="73"/>
    </location>
</feature>
<protein>
    <submittedName>
        <fullName evidence="2">Uncharacterized protein</fullName>
    </submittedName>
</protein>
<reference evidence="3" key="1">
    <citation type="journal article" date="2011" name="Proc. Natl. Acad. Sci. U.S.A.">
        <title>Obligate biotrophy features unraveled by the genomic analysis of rust fungi.</title>
        <authorList>
            <person name="Duplessis S."/>
            <person name="Cuomo C.A."/>
            <person name="Lin Y.-C."/>
            <person name="Aerts A."/>
            <person name="Tisserant E."/>
            <person name="Veneault-Fourrey C."/>
            <person name="Joly D.L."/>
            <person name="Hacquard S."/>
            <person name="Amselem J."/>
            <person name="Cantarel B.L."/>
            <person name="Chiu R."/>
            <person name="Coutinho P.M."/>
            <person name="Feau N."/>
            <person name="Field M."/>
            <person name="Frey P."/>
            <person name="Gelhaye E."/>
            <person name="Goldberg J."/>
            <person name="Grabherr M.G."/>
            <person name="Kodira C.D."/>
            <person name="Kohler A."/>
            <person name="Kuees U."/>
            <person name="Lindquist E.A."/>
            <person name="Lucas S.M."/>
            <person name="Mago R."/>
            <person name="Mauceli E."/>
            <person name="Morin E."/>
            <person name="Murat C."/>
            <person name="Pangilinan J.L."/>
            <person name="Park R."/>
            <person name="Pearson M."/>
            <person name="Quesneville H."/>
            <person name="Rouhier N."/>
            <person name="Sakthikumar S."/>
            <person name="Salamov A.A."/>
            <person name="Schmutz J."/>
            <person name="Selles B."/>
            <person name="Shapiro H."/>
            <person name="Tanguay P."/>
            <person name="Tuskan G.A."/>
            <person name="Henrissat B."/>
            <person name="Van de Peer Y."/>
            <person name="Rouze P."/>
            <person name="Ellis J.G."/>
            <person name="Dodds P.N."/>
            <person name="Schein J.E."/>
            <person name="Zhong S."/>
            <person name="Hamelin R.C."/>
            <person name="Grigoriev I.V."/>
            <person name="Szabo L.J."/>
            <person name="Martin F."/>
        </authorList>
    </citation>
    <scope>NUCLEOTIDE SEQUENCE [LARGE SCALE GENOMIC DNA]</scope>
    <source>
        <strain evidence="3">98AG31 / pathotype 3-4-7</strain>
    </source>
</reference>
<dbReference type="AlphaFoldDB" id="F4RAM0"/>
<accession>F4RAM0</accession>
<keyword evidence="3" id="KW-1185">Reference proteome</keyword>
<proteinExistence type="predicted"/>
<dbReference type="RefSeq" id="XP_007405973.1">
    <property type="nucleotide sequence ID" value="XM_007405911.1"/>
</dbReference>
<dbReference type="VEuPathDB" id="FungiDB:MELLADRAFT_103121"/>
<organism evidence="3">
    <name type="scientific">Melampsora larici-populina (strain 98AG31 / pathotype 3-4-7)</name>
    <name type="common">Poplar leaf rust fungus</name>
    <dbReference type="NCBI Taxonomy" id="747676"/>
    <lineage>
        <taxon>Eukaryota</taxon>
        <taxon>Fungi</taxon>
        <taxon>Dikarya</taxon>
        <taxon>Basidiomycota</taxon>
        <taxon>Pucciniomycotina</taxon>
        <taxon>Pucciniomycetes</taxon>
        <taxon>Pucciniales</taxon>
        <taxon>Melampsoraceae</taxon>
        <taxon>Melampsora</taxon>
    </lineage>
</organism>
<evidence type="ECO:0000313" key="2">
    <source>
        <dbReference type="EMBL" id="EGG10504.1"/>
    </source>
</evidence>
<dbReference type="EMBL" id="GL883094">
    <property type="protein sequence ID" value="EGG10504.1"/>
    <property type="molecule type" value="Genomic_DNA"/>
</dbReference>
<evidence type="ECO:0000256" key="1">
    <source>
        <dbReference type="SAM" id="MobiDB-lite"/>
    </source>
</evidence>
<sequence length="257" mass="29353">MFQTFESHAHQWVDRYTIAVNQYCEKSFAETPSNQSALENYIRITSSQDIPPITPSQLTSNSNLKTNSDNLNEDEGVVEGSGMRSYEVDPKLTKPIVLGSNKLIPISPAYIDNDKDFERQDPSNVYHQFSSIDKTYISLSGNLYQLREVIDYWLPLSKISEGRIKWLPSKLIEEIRIRTINELNFIQNCFTERLQILNNSLCKLREGSFGGRLNTKSLTNVQIWERVTFSLLLKVLGLPALNAGLQHDFPGYDAELN</sequence>
<dbReference type="GeneID" id="18921880"/>
<dbReference type="Proteomes" id="UP000001072">
    <property type="component" value="Unassembled WGS sequence"/>
</dbReference>
<gene>
    <name evidence="2" type="ORF">MELLADRAFT_103121</name>
</gene>
<dbReference type="OrthoDB" id="2501309at2759"/>